<dbReference type="SUPFAM" id="SSF88723">
    <property type="entry name" value="PIN domain-like"/>
    <property type="match status" value="1"/>
</dbReference>
<keyword evidence="5" id="KW-1185">Reference proteome</keyword>
<sequence>MRNKSWLVQECQFEADVAIATDCQLEDVVVSRDSDMLAYKNISTVWRPISRDRILVYKLADVLTTLNITRSQLTVLCIVSKNDYTSNISRLGSVTNYRIVKEQVGEDPRNMIQDYLRHNEVRGKEVADGYFEDSIRVFVDLQQRKSLPVAFQTSIHVPATHESLLQRLAPIREQLKVNGRIDKSSSQSNNHSDTFNIFRSVDRAPAQWPPSHSSGRKYKDNPNTNALDSNKQKKKKEKEKSKKPQKAVDEMDKTDLVRAMQYEHPTRTLDIGTVNGNLNRILTDKPQLRSKIKACLQEVVRHASKTKRTCQRAIGQYIEQLQLPMSATQTENCSILSAHVYLARAWPAMKAPMELRRIMMRMMRTKRMMPTRPSCYHFSCVSITRGPQLAT</sequence>
<organism evidence="4 5">
    <name type="scientific">Lobosporangium transversale</name>
    <dbReference type="NCBI Taxonomy" id="64571"/>
    <lineage>
        <taxon>Eukaryota</taxon>
        <taxon>Fungi</taxon>
        <taxon>Fungi incertae sedis</taxon>
        <taxon>Mucoromycota</taxon>
        <taxon>Mortierellomycotina</taxon>
        <taxon>Mortierellomycetes</taxon>
        <taxon>Mortierellales</taxon>
        <taxon>Mortierellaceae</taxon>
        <taxon>Lobosporangium</taxon>
    </lineage>
</organism>
<dbReference type="AlphaFoldDB" id="A0A1Y2GSZ6"/>
<dbReference type="PANTHER" id="PTHR11081">
    <property type="entry name" value="FLAP ENDONUCLEASE FAMILY MEMBER"/>
    <property type="match status" value="1"/>
</dbReference>
<proteinExistence type="predicted"/>
<dbReference type="InterPro" id="IPR006084">
    <property type="entry name" value="XPG/Rad2"/>
</dbReference>
<keyword evidence="1" id="KW-0479">Metal-binding</keyword>
<evidence type="ECO:0000256" key="1">
    <source>
        <dbReference type="ARBA" id="ARBA00022723"/>
    </source>
</evidence>
<dbReference type="EMBL" id="MCFF01000011">
    <property type="protein sequence ID" value="ORZ21912.1"/>
    <property type="molecule type" value="Genomic_DNA"/>
</dbReference>
<gene>
    <name evidence="4" type="ORF">BCR41DRAFT_23754</name>
</gene>
<dbReference type="GO" id="GO:0017108">
    <property type="term" value="F:5'-flap endonuclease activity"/>
    <property type="evidence" value="ECO:0007669"/>
    <property type="project" value="TreeGrafter"/>
</dbReference>
<dbReference type="GO" id="GO:0046872">
    <property type="term" value="F:metal ion binding"/>
    <property type="evidence" value="ECO:0007669"/>
    <property type="project" value="UniProtKB-KW"/>
</dbReference>
<evidence type="ECO:0000313" key="5">
    <source>
        <dbReference type="Proteomes" id="UP000193648"/>
    </source>
</evidence>
<evidence type="ECO:0000256" key="2">
    <source>
        <dbReference type="ARBA" id="ARBA00022842"/>
    </source>
</evidence>
<dbReference type="InParanoid" id="A0A1Y2GSZ6"/>
<dbReference type="InterPro" id="IPR029060">
    <property type="entry name" value="PIN-like_dom_sf"/>
</dbReference>
<reference evidence="4 5" key="1">
    <citation type="submission" date="2016-07" db="EMBL/GenBank/DDBJ databases">
        <title>Pervasive Adenine N6-methylation of Active Genes in Fungi.</title>
        <authorList>
            <consortium name="DOE Joint Genome Institute"/>
            <person name="Mondo S.J."/>
            <person name="Dannebaum R.O."/>
            <person name="Kuo R.C."/>
            <person name="Labutti K."/>
            <person name="Haridas S."/>
            <person name="Kuo A."/>
            <person name="Salamov A."/>
            <person name="Ahrendt S.R."/>
            <person name="Lipzen A."/>
            <person name="Sullivan W."/>
            <person name="Andreopoulos W.B."/>
            <person name="Clum A."/>
            <person name="Lindquist E."/>
            <person name="Daum C."/>
            <person name="Ramamoorthy G.K."/>
            <person name="Gryganskyi A."/>
            <person name="Culley D."/>
            <person name="Magnuson J.K."/>
            <person name="James T.Y."/>
            <person name="O'Malley M.A."/>
            <person name="Stajich J.E."/>
            <person name="Spatafora J.W."/>
            <person name="Visel A."/>
            <person name="Grigoriev I.V."/>
        </authorList>
    </citation>
    <scope>NUCLEOTIDE SEQUENCE [LARGE SCALE GENOMIC DNA]</scope>
    <source>
        <strain evidence="4 5">NRRL 3116</strain>
    </source>
</reference>
<dbReference type="GeneID" id="33561956"/>
<keyword evidence="2" id="KW-0460">Magnesium</keyword>
<dbReference type="PANTHER" id="PTHR11081:SF9">
    <property type="entry name" value="FLAP ENDONUCLEASE 1"/>
    <property type="match status" value="1"/>
</dbReference>
<evidence type="ECO:0000313" key="4">
    <source>
        <dbReference type="EMBL" id="ORZ21912.1"/>
    </source>
</evidence>
<feature type="compositionally biased region" description="Basic and acidic residues" evidence="3">
    <location>
        <begin position="238"/>
        <end position="251"/>
    </location>
</feature>
<evidence type="ECO:0000256" key="3">
    <source>
        <dbReference type="SAM" id="MobiDB-lite"/>
    </source>
</evidence>
<accession>A0A1Y2GSZ6</accession>
<evidence type="ECO:0008006" key="6">
    <source>
        <dbReference type="Google" id="ProtNLM"/>
    </source>
</evidence>
<dbReference type="Proteomes" id="UP000193648">
    <property type="component" value="Unassembled WGS sequence"/>
</dbReference>
<dbReference type="OrthoDB" id="2423903at2759"/>
<protein>
    <recommendedName>
        <fullName evidence="6">XPG-I domain-containing protein</fullName>
    </recommendedName>
</protein>
<name>A0A1Y2GSZ6_9FUNG</name>
<comment type="caution">
    <text evidence="4">The sequence shown here is derived from an EMBL/GenBank/DDBJ whole genome shotgun (WGS) entry which is preliminary data.</text>
</comment>
<feature type="region of interest" description="Disordered" evidence="3">
    <location>
        <begin position="199"/>
        <end position="251"/>
    </location>
</feature>
<dbReference type="RefSeq" id="XP_021883163.1">
    <property type="nucleotide sequence ID" value="XM_022020112.1"/>
</dbReference>